<feature type="transmembrane region" description="Helical" evidence="1">
    <location>
        <begin position="45"/>
        <end position="63"/>
    </location>
</feature>
<name>A0ABU1I9P6_9BURK</name>
<comment type="caution">
    <text evidence="2">The sequence shown here is derived from an EMBL/GenBank/DDBJ whole genome shotgun (WGS) entry which is preliminary data.</text>
</comment>
<keyword evidence="1" id="KW-1133">Transmembrane helix</keyword>
<dbReference type="Proteomes" id="UP001267710">
    <property type="component" value="Unassembled WGS sequence"/>
</dbReference>
<protein>
    <submittedName>
        <fullName evidence="2">Tetrahydromethanopterin S-methyltransferase subunit D</fullName>
    </submittedName>
</protein>
<accession>A0ABU1I9P6</accession>
<evidence type="ECO:0000313" key="2">
    <source>
        <dbReference type="EMBL" id="MDR6213933.1"/>
    </source>
</evidence>
<organism evidence="2 3">
    <name type="scientific">Paracidovorax wautersii</name>
    <dbReference type="NCBI Taxonomy" id="1177982"/>
    <lineage>
        <taxon>Bacteria</taxon>
        <taxon>Pseudomonadati</taxon>
        <taxon>Pseudomonadota</taxon>
        <taxon>Betaproteobacteria</taxon>
        <taxon>Burkholderiales</taxon>
        <taxon>Comamonadaceae</taxon>
        <taxon>Paracidovorax</taxon>
    </lineage>
</organism>
<reference evidence="2 3" key="1">
    <citation type="submission" date="2023-08" db="EMBL/GenBank/DDBJ databases">
        <title>Functional and genomic diversity of the sorghum phyllosphere microbiome.</title>
        <authorList>
            <person name="Shade A."/>
        </authorList>
    </citation>
    <scope>NUCLEOTIDE SEQUENCE [LARGE SCALE GENOMIC DNA]</scope>
    <source>
        <strain evidence="2 3">SORGH_AS_0335</strain>
    </source>
</reference>
<gene>
    <name evidence="2" type="ORF">QE399_001622</name>
</gene>
<dbReference type="EMBL" id="JAVIZX010000001">
    <property type="protein sequence ID" value="MDR6213933.1"/>
    <property type="molecule type" value="Genomic_DNA"/>
</dbReference>
<evidence type="ECO:0000313" key="3">
    <source>
        <dbReference type="Proteomes" id="UP001267710"/>
    </source>
</evidence>
<keyword evidence="1" id="KW-0812">Transmembrane</keyword>
<proteinExistence type="predicted"/>
<sequence length="79" mass="8028">MTAGRWGAWFDNAWDYGRFALLAGAAGALFGSSYGIGVGVGVGTAFLAACAGVHGLAWSALRASRRSGVPQRRVPGSNA</sequence>
<evidence type="ECO:0000256" key="1">
    <source>
        <dbReference type="SAM" id="Phobius"/>
    </source>
</evidence>
<keyword evidence="3" id="KW-1185">Reference proteome</keyword>
<keyword evidence="1" id="KW-0472">Membrane</keyword>